<comment type="caution">
    <text evidence="1">The sequence shown here is derived from an EMBL/GenBank/DDBJ whole genome shotgun (WGS) entry which is preliminary data.</text>
</comment>
<dbReference type="Gene3D" id="3.40.50.720">
    <property type="entry name" value="NAD(P)-binding Rossmann-like Domain"/>
    <property type="match status" value="1"/>
</dbReference>
<accession>A0A8K1ZXT6</accession>
<dbReference type="AlphaFoldDB" id="A0A8K1ZXT6"/>
<organism evidence="1 2">
    <name type="scientific">Petrachloros mirabilis ULC683</name>
    <dbReference type="NCBI Taxonomy" id="2781853"/>
    <lineage>
        <taxon>Bacteria</taxon>
        <taxon>Bacillati</taxon>
        <taxon>Cyanobacteriota</taxon>
        <taxon>Cyanophyceae</taxon>
        <taxon>Synechococcales</taxon>
        <taxon>Petrachlorosaceae</taxon>
        <taxon>Petrachloros</taxon>
        <taxon>Petrachloros mirabilis</taxon>
    </lineage>
</organism>
<proteinExistence type="predicted"/>
<dbReference type="RefSeq" id="WP_161824297.1">
    <property type="nucleotide sequence ID" value="NZ_WVIC01000006.1"/>
</dbReference>
<keyword evidence="2" id="KW-1185">Reference proteome</keyword>
<reference evidence="1" key="1">
    <citation type="submission" date="2019-12" db="EMBL/GenBank/DDBJ databases">
        <title>High-Quality draft genome sequences of three cyanobacteria isolated from the limestone walls of the Old Cathedral of Coimbra.</title>
        <authorList>
            <person name="Tiago I."/>
            <person name="Soares F."/>
            <person name="Portugal A."/>
        </authorList>
    </citation>
    <scope>NUCLEOTIDE SEQUENCE [LARGE SCALE GENOMIC DNA]</scope>
    <source>
        <strain evidence="1">C</strain>
    </source>
</reference>
<evidence type="ECO:0000313" key="2">
    <source>
        <dbReference type="Proteomes" id="UP000607397"/>
    </source>
</evidence>
<gene>
    <name evidence="1" type="ORF">GS597_04715</name>
</gene>
<dbReference type="InterPro" id="IPR036291">
    <property type="entry name" value="NAD(P)-bd_dom_sf"/>
</dbReference>
<dbReference type="SUPFAM" id="SSF51735">
    <property type="entry name" value="NAD(P)-binding Rossmann-fold domains"/>
    <property type="match status" value="1"/>
</dbReference>
<evidence type="ECO:0000313" key="1">
    <source>
        <dbReference type="EMBL" id="NCJ05822.1"/>
    </source>
</evidence>
<sequence length="102" mass="11092">MVGGSRSRSVSTGVDVLVVSPGFVTTGIRERAFRGDGQVWGHSPRDEAQKTMSVETCVQQILRGISKRQREVVMTPKGKVLPWAKLIFPGLVDALADRATAR</sequence>
<name>A0A8K1ZXT6_9CYAN</name>
<protein>
    <submittedName>
        <fullName evidence="1">Uncharacterized protein</fullName>
    </submittedName>
</protein>
<dbReference type="Proteomes" id="UP000607397">
    <property type="component" value="Unassembled WGS sequence"/>
</dbReference>
<dbReference type="EMBL" id="WVIC01000006">
    <property type="protein sequence ID" value="NCJ05822.1"/>
    <property type="molecule type" value="Genomic_DNA"/>
</dbReference>